<sequence>MALVLALPTGARAAVGDIGFVRTISSNVPGTVHIGPVNPLDWASAATMRPNGDTVYVVAGGDGGSGTAMPAISSFRRAADDTLTLTGCMGGVTGCRPTRVGGVTFPDRLRGASSVVAVGAHVYASTPAAVVGFRTRTDGDLDTDFCAWDFNCGDVDVLPGLTPWSTADHALAVTADGRDLYLYAAGAGKGAVYHLRRDDPTGRLTFRGCVGEAMPGCTAIGRTGVMTSSGDAVLSADGRSLYIVARTPGSVTHLRRDLATGSLAEAGCVSQTGTSGCNVPATSGLTGISRGAVTAAGDSLYVSGPGGVSHLRRVTGTGDLAYAGCIGVAAGCRPDGPRGAYVDVVVSADGGSVYGSTQGPSFAWGAATHLRRSANGDLTYAGCAGEGLPDMCREIGPTGVMNHAGPLLAPGSRVLYSLGVHWRGALTQFTRQTS</sequence>
<dbReference type="EMBL" id="JBITMB010000006">
    <property type="protein sequence ID" value="MFI7443289.1"/>
    <property type="molecule type" value="Genomic_DNA"/>
</dbReference>
<keyword evidence="2" id="KW-1185">Reference proteome</keyword>
<evidence type="ECO:0000313" key="2">
    <source>
        <dbReference type="Proteomes" id="UP001612928"/>
    </source>
</evidence>
<accession>A0ABW8A944</accession>
<organism evidence="1 2">
    <name type="scientific">Nonomuraea indica</name>
    <dbReference type="NCBI Taxonomy" id="1581193"/>
    <lineage>
        <taxon>Bacteria</taxon>
        <taxon>Bacillati</taxon>
        <taxon>Actinomycetota</taxon>
        <taxon>Actinomycetes</taxon>
        <taxon>Streptosporangiales</taxon>
        <taxon>Streptosporangiaceae</taxon>
        <taxon>Nonomuraea</taxon>
    </lineage>
</organism>
<name>A0ABW8A944_9ACTN</name>
<evidence type="ECO:0000313" key="1">
    <source>
        <dbReference type="EMBL" id="MFI7443289.1"/>
    </source>
</evidence>
<gene>
    <name evidence="1" type="ORF">ACIBP5_25245</name>
</gene>
<dbReference type="SUPFAM" id="SSF75011">
    <property type="entry name" value="3-carboxy-cis,cis-mucoante lactonizing enzyme"/>
    <property type="match status" value="1"/>
</dbReference>
<dbReference type="Proteomes" id="UP001612928">
    <property type="component" value="Unassembled WGS sequence"/>
</dbReference>
<protein>
    <submittedName>
        <fullName evidence="1">Uncharacterized protein</fullName>
    </submittedName>
</protein>
<proteinExistence type="predicted"/>
<reference evidence="1 2" key="1">
    <citation type="submission" date="2024-10" db="EMBL/GenBank/DDBJ databases">
        <title>The Natural Products Discovery Center: Release of the First 8490 Sequenced Strains for Exploring Actinobacteria Biosynthetic Diversity.</title>
        <authorList>
            <person name="Kalkreuter E."/>
            <person name="Kautsar S.A."/>
            <person name="Yang D."/>
            <person name="Bader C.D."/>
            <person name="Teijaro C.N."/>
            <person name="Fluegel L."/>
            <person name="Davis C.M."/>
            <person name="Simpson J.R."/>
            <person name="Lauterbach L."/>
            <person name="Steele A.D."/>
            <person name="Gui C."/>
            <person name="Meng S."/>
            <person name="Li G."/>
            <person name="Viehrig K."/>
            <person name="Ye F."/>
            <person name="Su P."/>
            <person name="Kiefer A.F."/>
            <person name="Nichols A."/>
            <person name="Cepeda A.J."/>
            <person name="Yan W."/>
            <person name="Fan B."/>
            <person name="Jiang Y."/>
            <person name="Adhikari A."/>
            <person name="Zheng C.-J."/>
            <person name="Schuster L."/>
            <person name="Cowan T.M."/>
            <person name="Smanski M.J."/>
            <person name="Chevrette M.G."/>
            <person name="De Carvalho L.P.S."/>
            <person name="Shen B."/>
        </authorList>
    </citation>
    <scope>NUCLEOTIDE SEQUENCE [LARGE SCALE GENOMIC DNA]</scope>
    <source>
        <strain evidence="1 2">NPDC049503</strain>
    </source>
</reference>
<dbReference type="Gene3D" id="2.130.10.10">
    <property type="entry name" value="YVTN repeat-like/Quinoprotein amine dehydrogenase"/>
    <property type="match status" value="1"/>
</dbReference>
<dbReference type="InterPro" id="IPR015943">
    <property type="entry name" value="WD40/YVTN_repeat-like_dom_sf"/>
</dbReference>
<comment type="caution">
    <text evidence="1">The sequence shown here is derived from an EMBL/GenBank/DDBJ whole genome shotgun (WGS) entry which is preliminary data.</text>
</comment>
<dbReference type="RefSeq" id="WP_397023430.1">
    <property type="nucleotide sequence ID" value="NZ_JBITMB010000006.1"/>
</dbReference>